<accession>A0A1Z5R627</accession>
<dbReference type="AlphaFoldDB" id="A0A1Z5R627"/>
<sequence length="64" mass="7450">MQITLQKYRLVQVLVYVSFGAVSWSLELPSTRSERGSNKDRGFRKYQCELTVRELLIRWAPGGM</sequence>
<evidence type="ECO:0000313" key="1">
    <source>
        <dbReference type="EMBL" id="OQU79177.1"/>
    </source>
</evidence>
<name>A0A1Z5R627_SORBI</name>
<dbReference type="InParanoid" id="A0A1Z5R627"/>
<dbReference type="Proteomes" id="UP000000768">
    <property type="component" value="Chromosome 8"/>
</dbReference>
<evidence type="ECO:0000313" key="2">
    <source>
        <dbReference type="Proteomes" id="UP000000768"/>
    </source>
</evidence>
<keyword evidence="2" id="KW-1185">Reference proteome</keyword>
<dbReference type="EMBL" id="CM000767">
    <property type="protein sequence ID" value="OQU79177.1"/>
    <property type="molecule type" value="Genomic_DNA"/>
</dbReference>
<protein>
    <submittedName>
        <fullName evidence="1">Uncharacterized protein</fullName>
    </submittedName>
</protein>
<organism evidence="1 2">
    <name type="scientific">Sorghum bicolor</name>
    <name type="common">Sorghum</name>
    <name type="synonym">Sorghum vulgare</name>
    <dbReference type="NCBI Taxonomy" id="4558"/>
    <lineage>
        <taxon>Eukaryota</taxon>
        <taxon>Viridiplantae</taxon>
        <taxon>Streptophyta</taxon>
        <taxon>Embryophyta</taxon>
        <taxon>Tracheophyta</taxon>
        <taxon>Spermatophyta</taxon>
        <taxon>Magnoliopsida</taxon>
        <taxon>Liliopsida</taxon>
        <taxon>Poales</taxon>
        <taxon>Poaceae</taxon>
        <taxon>PACMAD clade</taxon>
        <taxon>Panicoideae</taxon>
        <taxon>Andropogonodae</taxon>
        <taxon>Andropogoneae</taxon>
        <taxon>Sorghinae</taxon>
        <taxon>Sorghum</taxon>
    </lineage>
</organism>
<reference evidence="2" key="2">
    <citation type="journal article" date="2018" name="Plant J.">
        <title>The Sorghum bicolor reference genome: improved assembly, gene annotations, a transcriptome atlas, and signatures of genome organization.</title>
        <authorList>
            <person name="McCormick R.F."/>
            <person name="Truong S.K."/>
            <person name="Sreedasyam A."/>
            <person name="Jenkins J."/>
            <person name="Shu S."/>
            <person name="Sims D."/>
            <person name="Kennedy M."/>
            <person name="Amirebrahimi M."/>
            <person name="Weers B.D."/>
            <person name="McKinley B."/>
            <person name="Mattison A."/>
            <person name="Morishige D.T."/>
            <person name="Grimwood J."/>
            <person name="Schmutz J."/>
            <person name="Mullet J.E."/>
        </authorList>
    </citation>
    <scope>NUCLEOTIDE SEQUENCE [LARGE SCALE GENOMIC DNA]</scope>
    <source>
        <strain evidence="2">cv. BTx623</strain>
    </source>
</reference>
<proteinExistence type="predicted"/>
<dbReference type="Gramene" id="OQU79177">
    <property type="protein sequence ID" value="OQU79177"/>
    <property type="gene ID" value="SORBI_3008G105432"/>
</dbReference>
<gene>
    <name evidence="1" type="ORF">SORBI_3008G105432</name>
</gene>
<reference evidence="1 2" key="1">
    <citation type="journal article" date="2009" name="Nature">
        <title>The Sorghum bicolor genome and the diversification of grasses.</title>
        <authorList>
            <person name="Paterson A.H."/>
            <person name="Bowers J.E."/>
            <person name="Bruggmann R."/>
            <person name="Dubchak I."/>
            <person name="Grimwood J."/>
            <person name="Gundlach H."/>
            <person name="Haberer G."/>
            <person name="Hellsten U."/>
            <person name="Mitros T."/>
            <person name="Poliakov A."/>
            <person name="Schmutz J."/>
            <person name="Spannagl M."/>
            <person name="Tang H."/>
            <person name="Wang X."/>
            <person name="Wicker T."/>
            <person name="Bharti A.K."/>
            <person name="Chapman J."/>
            <person name="Feltus F.A."/>
            <person name="Gowik U."/>
            <person name="Grigoriev I.V."/>
            <person name="Lyons E."/>
            <person name="Maher C.A."/>
            <person name="Martis M."/>
            <person name="Narechania A."/>
            <person name="Otillar R.P."/>
            <person name="Penning B.W."/>
            <person name="Salamov A.A."/>
            <person name="Wang Y."/>
            <person name="Zhang L."/>
            <person name="Carpita N.C."/>
            <person name="Freeling M."/>
            <person name="Gingle A.R."/>
            <person name="Hash C.T."/>
            <person name="Keller B."/>
            <person name="Klein P."/>
            <person name="Kresovich S."/>
            <person name="McCann M.C."/>
            <person name="Ming R."/>
            <person name="Peterson D.G."/>
            <person name="Mehboob-ur-Rahman"/>
            <person name="Ware D."/>
            <person name="Westhoff P."/>
            <person name="Mayer K.F."/>
            <person name="Messing J."/>
            <person name="Rokhsar D.S."/>
        </authorList>
    </citation>
    <scope>NUCLEOTIDE SEQUENCE [LARGE SCALE GENOMIC DNA]</scope>
    <source>
        <strain evidence="2">cv. BTx623</strain>
    </source>
</reference>